<keyword evidence="2" id="KW-1185">Reference proteome</keyword>
<accession>A0ACC0Y349</accession>
<evidence type="ECO:0000313" key="1">
    <source>
        <dbReference type="EMBL" id="KAJ0027766.1"/>
    </source>
</evidence>
<gene>
    <name evidence="1" type="ORF">Pint_35972</name>
</gene>
<reference evidence="2" key="1">
    <citation type="journal article" date="2023" name="G3 (Bethesda)">
        <title>Genome assembly and association tests identify interacting loci associated with vigor, precocity, and sex in interspecific pistachio rootstocks.</title>
        <authorList>
            <person name="Palmer W."/>
            <person name="Jacygrad E."/>
            <person name="Sagayaradj S."/>
            <person name="Cavanaugh K."/>
            <person name="Han R."/>
            <person name="Bertier L."/>
            <person name="Beede B."/>
            <person name="Kafkas S."/>
            <person name="Golino D."/>
            <person name="Preece J."/>
            <person name="Michelmore R."/>
        </authorList>
    </citation>
    <scope>NUCLEOTIDE SEQUENCE [LARGE SCALE GENOMIC DNA]</scope>
</reference>
<proteinExistence type="predicted"/>
<comment type="caution">
    <text evidence="1">The sequence shown here is derived from an EMBL/GenBank/DDBJ whole genome shotgun (WGS) entry which is preliminary data.</text>
</comment>
<dbReference type="EMBL" id="CM047744">
    <property type="protein sequence ID" value="KAJ0027766.1"/>
    <property type="molecule type" value="Genomic_DNA"/>
</dbReference>
<evidence type="ECO:0000313" key="2">
    <source>
        <dbReference type="Proteomes" id="UP001163603"/>
    </source>
</evidence>
<dbReference type="Proteomes" id="UP001163603">
    <property type="component" value="Chromosome 9"/>
</dbReference>
<protein>
    <submittedName>
        <fullName evidence="1">Uncharacterized protein</fullName>
    </submittedName>
</protein>
<sequence>MSDHRLEQVENELGSLAAGQKKLQQAMKASEERLLKHMESMFAHFSTRSRGHDDYVESSRGPHRNLSKGGSLAPKITKLHFPRYNGMDDPTGWIQGTEEAEKLPIAGYHLDRDVQLCLACMTNEMEGTWNLKRLHPPWDIYPYPQHLLPELVPPPSREGIFPSIDEPLDETTIEEEAEEEISKISHAISGNAAP</sequence>
<organism evidence="1 2">
    <name type="scientific">Pistacia integerrima</name>
    <dbReference type="NCBI Taxonomy" id="434235"/>
    <lineage>
        <taxon>Eukaryota</taxon>
        <taxon>Viridiplantae</taxon>
        <taxon>Streptophyta</taxon>
        <taxon>Embryophyta</taxon>
        <taxon>Tracheophyta</taxon>
        <taxon>Spermatophyta</taxon>
        <taxon>Magnoliopsida</taxon>
        <taxon>eudicotyledons</taxon>
        <taxon>Gunneridae</taxon>
        <taxon>Pentapetalae</taxon>
        <taxon>rosids</taxon>
        <taxon>malvids</taxon>
        <taxon>Sapindales</taxon>
        <taxon>Anacardiaceae</taxon>
        <taxon>Pistacia</taxon>
    </lineage>
</organism>
<name>A0ACC0Y349_9ROSI</name>